<dbReference type="PANTHER" id="PTHR30363:SF44">
    <property type="entry name" value="AGA OPERON TRANSCRIPTIONAL REPRESSOR-RELATED"/>
    <property type="match status" value="1"/>
</dbReference>
<dbReference type="SMART" id="SM01134">
    <property type="entry name" value="DeoRC"/>
    <property type="match status" value="1"/>
</dbReference>
<dbReference type="SUPFAM" id="SSF46785">
    <property type="entry name" value="Winged helix' DNA-binding domain"/>
    <property type="match status" value="1"/>
</dbReference>
<proteinExistence type="predicted"/>
<dbReference type="Pfam" id="PF00455">
    <property type="entry name" value="DeoRC"/>
    <property type="match status" value="1"/>
</dbReference>
<dbReference type="PROSITE" id="PS51000">
    <property type="entry name" value="HTH_DEOR_2"/>
    <property type="match status" value="1"/>
</dbReference>
<keyword evidence="6" id="KW-1185">Reference proteome</keyword>
<evidence type="ECO:0000259" key="4">
    <source>
        <dbReference type="PROSITE" id="PS51000"/>
    </source>
</evidence>
<dbReference type="InterPro" id="IPR018356">
    <property type="entry name" value="Tscrpt_reg_HTH_DeoR_CS"/>
</dbReference>
<evidence type="ECO:0000256" key="2">
    <source>
        <dbReference type="ARBA" id="ARBA00023125"/>
    </source>
</evidence>
<dbReference type="InterPro" id="IPR036390">
    <property type="entry name" value="WH_DNA-bd_sf"/>
</dbReference>
<evidence type="ECO:0000256" key="1">
    <source>
        <dbReference type="ARBA" id="ARBA00023015"/>
    </source>
</evidence>
<keyword evidence="2" id="KW-0238">DNA-binding</keyword>
<dbReference type="InterPro" id="IPR050313">
    <property type="entry name" value="Carb_Metab_HTH_regulators"/>
</dbReference>
<dbReference type="SUPFAM" id="SSF100950">
    <property type="entry name" value="NagB/RpiA/CoA transferase-like"/>
    <property type="match status" value="1"/>
</dbReference>
<dbReference type="AlphaFoldDB" id="A0A177Y8E5"/>
<dbReference type="EMBL" id="LVHI01000037">
    <property type="protein sequence ID" value="OAK51660.1"/>
    <property type="molecule type" value="Genomic_DNA"/>
</dbReference>
<reference evidence="5 6" key="1">
    <citation type="submission" date="2016-03" db="EMBL/GenBank/DDBJ databases">
        <title>Genome sequence of Rhodococcus kyotonensis KB10.</title>
        <authorList>
            <person name="Jeong H."/>
            <person name="Hong C.E."/>
            <person name="Jo S.H."/>
            <person name="Park J.M."/>
        </authorList>
    </citation>
    <scope>NUCLEOTIDE SEQUENCE [LARGE SCALE GENOMIC DNA]</scope>
    <source>
        <strain evidence="5 6">KB10</strain>
    </source>
</reference>
<dbReference type="SMART" id="SM00420">
    <property type="entry name" value="HTH_DEOR"/>
    <property type="match status" value="1"/>
</dbReference>
<gene>
    <name evidence="5" type="ORF">A3K89_10260</name>
</gene>
<dbReference type="Pfam" id="PF08220">
    <property type="entry name" value="HTH_DeoR"/>
    <property type="match status" value="1"/>
</dbReference>
<dbReference type="InterPro" id="IPR014036">
    <property type="entry name" value="DeoR-like_C"/>
</dbReference>
<dbReference type="PANTHER" id="PTHR30363">
    <property type="entry name" value="HTH-TYPE TRANSCRIPTIONAL REGULATOR SRLR-RELATED"/>
    <property type="match status" value="1"/>
</dbReference>
<evidence type="ECO:0000256" key="3">
    <source>
        <dbReference type="ARBA" id="ARBA00023163"/>
    </source>
</evidence>
<dbReference type="Gene3D" id="1.10.10.10">
    <property type="entry name" value="Winged helix-like DNA-binding domain superfamily/Winged helix DNA-binding domain"/>
    <property type="match status" value="1"/>
</dbReference>
<dbReference type="RefSeq" id="WP_068430178.1">
    <property type="nucleotide sequence ID" value="NZ_LVHI01000037.1"/>
</dbReference>
<dbReference type="GO" id="GO:0003700">
    <property type="term" value="F:DNA-binding transcription factor activity"/>
    <property type="evidence" value="ECO:0007669"/>
    <property type="project" value="InterPro"/>
</dbReference>
<dbReference type="InterPro" id="IPR037171">
    <property type="entry name" value="NagB/RpiA_transferase-like"/>
</dbReference>
<sequence>MLAAERHERIMSALRAEGAVKVVDLADSLDVSEMTIRRDLDVLDEREVLRKVHGGAIARDNRGVEPPSTAKAARQHAEKVAIGRAALGAVEDGMTIAVSAGTTTLELARLLRGRSSITVVTNSIPIFQELTGHPSEPDPIVYLTGGSRTPSDALVGPVANAALDSFRVDAVFLGVHGFDVESGLTTPNIAEAETNRRLIATGRRLFVLADNTKYREVGTNVFGRMSDVHTLVVDDGLASADRRALAKHVDTIVVAETENA</sequence>
<dbReference type="Gene3D" id="3.40.50.1360">
    <property type="match status" value="1"/>
</dbReference>
<name>A0A177Y8E5_9NOCA</name>
<protein>
    <submittedName>
        <fullName evidence="5">DeoR family transcriptional regulator</fullName>
    </submittedName>
</protein>
<keyword evidence="1" id="KW-0805">Transcription regulation</keyword>
<dbReference type="PRINTS" id="PR00037">
    <property type="entry name" value="HTHLACR"/>
</dbReference>
<comment type="caution">
    <text evidence="5">The sequence shown here is derived from an EMBL/GenBank/DDBJ whole genome shotgun (WGS) entry which is preliminary data.</text>
</comment>
<organism evidence="5 6">
    <name type="scientific">Rhodococcoides kyotonense</name>
    <dbReference type="NCBI Taxonomy" id="398843"/>
    <lineage>
        <taxon>Bacteria</taxon>
        <taxon>Bacillati</taxon>
        <taxon>Actinomycetota</taxon>
        <taxon>Actinomycetes</taxon>
        <taxon>Mycobacteriales</taxon>
        <taxon>Nocardiaceae</taxon>
        <taxon>Rhodococcoides</taxon>
    </lineage>
</organism>
<accession>A0A177Y8E5</accession>
<keyword evidence="3" id="KW-0804">Transcription</keyword>
<evidence type="ECO:0000313" key="5">
    <source>
        <dbReference type="EMBL" id="OAK51660.1"/>
    </source>
</evidence>
<evidence type="ECO:0000313" key="6">
    <source>
        <dbReference type="Proteomes" id="UP000077519"/>
    </source>
</evidence>
<dbReference type="Proteomes" id="UP000077519">
    <property type="component" value="Unassembled WGS sequence"/>
</dbReference>
<dbReference type="InterPro" id="IPR001034">
    <property type="entry name" value="DeoR_HTH"/>
</dbReference>
<dbReference type="InterPro" id="IPR036388">
    <property type="entry name" value="WH-like_DNA-bd_sf"/>
</dbReference>
<dbReference type="PROSITE" id="PS00894">
    <property type="entry name" value="HTH_DEOR_1"/>
    <property type="match status" value="1"/>
</dbReference>
<feature type="domain" description="HTH deoR-type" evidence="4">
    <location>
        <begin position="3"/>
        <end position="58"/>
    </location>
</feature>
<dbReference type="GO" id="GO:0003677">
    <property type="term" value="F:DNA binding"/>
    <property type="evidence" value="ECO:0007669"/>
    <property type="project" value="UniProtKB-KW"/>
</dbReference>